<feature type="domain" description="Glycosyl hydrolase family 30 TIM-barrel" evidence="5">
    <location>
        <begin position="102"/>
        <end position="445"/>
    </location>
</feature>
<dbReference type="InterPro" id="IPR017853">
    <property type="entry name" value="GH"/>
</dbReference>
<dbReference type="Pfam" id="PF02055">
    <property type="entry name" value="Glyco_hydro_30"/>
    <property type="match status" value="1"/>
</dbReference>
<comment type="caution">
    <text evidence="7">The sequence shown here is derived from an EMBL/GenBank/DDBJ whole genome shotgun (WGS) entry which is preliminary data.</text>
</comment>
<reference evidence="7" key="1">
    <citation type="submission" date="2021-08" db="EMBL/GenBank/DDBJ databases">
        <title>Comparative analyses of Brucepasteria parasyntrophica and Teretinema zuelzerae.</title>
        <authorList>
            <person name="Song Y."/>
            <person name="Brune A."/>
        </authorList>
    </citation>
    <scope>NUCLEOTIDE SEQUENCE</scope>
    <source>
        <strain evidence="7">DSM 1903</strain>
    </source>
</reference>
<sequence>MFAETFISYRKDESSDRIPGGAGYAAVRRAAMCCIGCMVLAGCSGLFGGKMKTAEAWVTSADGSSLLRSTGKLQKVDGSLRKSGSLPAVNASLNPREKFQTIDGFGASMTESSAWCIASLPQEERDVLMRRLFDPVEGLGLSFLRQPMGSPDFALSTYSYDDIPPGQTDFALERFTIDRDRVWILPLLKQAKEINPALKIMASPWSPPAWMKTGGTMLGASGGRLREDCYQAYADYFTAFIRAYEAEGLPVYAVTSQNEVNYAPPLYAGMLMSPREEAVFVGRYLGPTLEKAGLDAKIFCYDHNWDHPEMAAAVLSDPEASKWLAGSAWHHYAGEPGIMSRIKEQFPSKDVWFTEGGSGRWIGKGTFSGNFREGMSMAVSIMQNQARSLVLWNIALDGNNGPIVFPNTANYGLVRIDVDPATGKGSLSQTERASLYVLSHFSKFISPGSRRIGMTIDGSDLPGVAFRNPDGSSAAVFWNPYFSDLSIRAGIGADQWIVPIPSHSAVTVVFDR</sequence>
<name>A0AAE3JIJ3_9SPIR</name>
<dbReference type="GO" id="GO:0004348">
    <property type="term" value="F:glucosylceramidase activity"/>
    <property type="evidence" value="ECO:0007669"/>
    <property type="project" value="InterPro"/>
</dbReference>
<accession>A0AAE3JIJ3</accession>
<protein>
    <recommendedName>
        <fullName evidence="9">Glucosylceramidase</fullName>
    </recommendedName>
</protein>
<evidence type="ECO:0000259" key="5">
    <source>
        <dbReference type="Pfam" id="PF02055"/>
    </source>
</evidence>
<dbReference type="EMBL" id="JAINWA010000001">
    <property type="protein sequence ID" value="MCD1654236.1"/>
    <property type="molecule type" value="Genomic_DNA"/>
</dbReference>
<dbReference type="Pfam" id="PF17189">
    <property type="entry name" value="Glyco_hydro_30C"/>
    <property type="match status" value="1"/>
</dbReference>
<keyword evidence="4" id="KW-0326">Glycosidase</keyword>
<feature type="domain" description="Glycosyl hydrolase family 30 beta sandwich" evidence="6">
    <location>
        <begin position="448"/>
        <end position="508"/>
    </location>
</feature>
<evidence type="ECO:0000313" key="7">
    <source>
        <dbReference type="EMBL" id="MCD1654236.1"/>
    </source>
</evidence>
<comment type="similarity">
    <text evidence="1 4">Belongs to the glycosyl hydrolase 30 family.</text>
</comment>
<dbReference type="InterPro" id="IPR033453">
    <property type="entry name" value="Glyco_hydro_30_TIM-barrel"/>
</dbReference>
<dbReference type="RefSeq" id="WP_230754267.1">
    <property type="nucleotide sequence ID" value="NZ_JAINWA010000001.1"/>
</dbReference>
<evidence type="ECO:0000256" key="2">
    <source>
        <dbReference type="ARBA" id="ARBA00022729"/>
    </source>
</evidence>
<dbReference type="GO" id="GO:0016020">
    <property type="term" value="C:membrane"/>
    <property type="evidence" value="ECO:0007669"/>
    <property type="project" value="GOC"/>
</dbReference>
<dbReference type="SUPFAM" id="SSF51445">
    <property type="entry name" value="(Trans)glycosidases"/>
    <property type="match status" value="1"/>
</dbReference>
<evidence type="ECO:0000256" key="4">
    <source>
        <dbReference type="RuleBase" id="RU361188"/>
    </source>
</evidence>
<keyword evidence="3 4" id="KW-0378">Hydrolase</keyword>
<evidence type="ECO:0000256" key="3">
    <source>
        <dbReference type="ARBA" id="ARBA00022801"/>
    </source>
</evidence>
<dbReference type="GO" id="GO:0006680">
    <property type="term" value="P:glucosylceramide catabolic process"/>
    <property type="evidence" value="ECO:0007669"/>
    <property type="project" value="TreeGrafter"/>
</dbReference>
<dbReference type="PANTHER" id="PTHR11069:SF23">
    <property type="entry name" value="LYSOSOMAL ACID GLUCOSYLCERAMIDASE"/>
    <property type="match status" value="1"/>
</dbReference>
<dbReference type="AlphaFoldDB" id="A0AAE3JIJ3"/>
<dbReference type="InterPro" id="IPR001139">
    <property type="entry name" value="Glyco_hydro_30"/>
</dbReference>
<dbReference type="Gene3D" id="2.60.40.1180">
    <property type="entry name" value="Golgi alpha-mannosidase II"/>
    <property type="match status" value="1"/>
</dbReference>
<dbReference type="Gene3D" id="3.20.20.80">
    <property type="entry name" value="Glycosidases"/>
    <property type="match status" value="1"/>
</dbReference>
<dbReference type="InterPro" id="IPR033452">
    <property type="entry name" value="GH30_C"/>
</dbReference>
<dbReference type="PANTHER" id="PTHR11069">
    <property type="entry name" value="GLUCOSYLCERAMIDASE"/>
    <property type="match status" value="1"/>
</dbReference>
<dbReference type="PRINTS" id="PR00843">
    <property type="entry name" value="GLHYDRLASE30"/>
</dbReference>
<gene>
    <name evidence="7" type="ORF">K7J14_05910</name>
</gene>
<evidence type="ECO:0008006" key="9">
    <source>
        <dbReference type="Google" id="ProtNLM"/>
    </source>
</evidence>
<dbReference type="Proteomes" id="UP001198163">
    <property type="component" value="Unassembled WGS sequence"/>
</dbReference>
<evidence type="ECO:0000313" key="8">
    <source>
        <dbReference type="Proteomes" id="UP001198163"/>
    </source>
</evidence>
<dbReference type="InterPro" id="IPR013780">
    <property type="entry name" value="Glyco_hydro_b"/>
</dbReference>
<evidence type="ECO:0000256" key="1">
    <source>
        <dbReference type="ARBA" id="ARBA00005382"/>
    </source>
</evidence>
<proteinExistence type="inferred from homology"/>
<organism evidence="7 8">
    <name type="scientific">Teretinema zuelzerae</name>
    <dbReference type="NCBI Taxonomy" id="156"/>
    <lineage>
        <taxon>Bacteria</taxon>
        <taxon>Pseudomonadati</taxon>
        <taxon>Spirochaetota</taxon>
        <taxon>Spirochaetia</taxon>
        <taxon>Spirochaetales</taxon>
        <taxon>Treponemataceae</taxon>
        <taxon>Teretinema</taxon>
    </lineage>
</organism>
<keyword evidence="2" id="KW-0732">Signal</keyword>
<keyword evidence="8" id="KW-1185">Reference proteome</keyword>
<evidence type="ECO:0000259" key="6">
    <source>
        <dbReference type="Pfam" id="PF17189"/>
    </source>
</evidence>